<evidence type="ECO:0000256" key="1">
    <source>
        <dbReference type="ARBA" id="ARBA00004141"/>
    </source>
</evidence>
<dbReference type="Pfam" id="PF00420">
    <property type="entry name" value="Oxidored_q2"/>
    <property type="match status" value="1"/>
</dbReference>
<feature type="transmembrane region" description="Helical" evidence="5">
    <location>
        <begin position="29"/>
        <end position="48"/>
    </location>
</feature>
<dbReference type="Gene3D" id="1.10.287.3510">
    <property type="match status" value="1"/>
</dbReference>
<evidence type="ECO:0000256" key="2">
    <source>
        <dbReference type="ARBA" id="ARBA00022692"/>
    </source>
</evidence>
<accession>I3TEY2</accession>
<dbReference type="GeneID" id="13013213"/>
<dbReference type="HOGENOM" id="CLU_181236_0_0_2"/>
<dbReference type="STRING" id="1184251.TCELL_0896"/>
<comment type="subcellular location">
    <subcellularLocation>
        <location evidence="1">Membrane</location>
        <topology evidence="1">Multi-pass membrane protein</topology>
    </subcellularLocation>
</comment>
<name>I3TEY2_THEC1</name>
<protein>
    <submittedName>
        <fullName evidence="6">Na+/H+ antiporter, subunit MnhC</fullName>
    </submittedName>
</protein>
<dbReference type="InParanoid" id="I3TEY2"/>
<evidence type="ECO:0000256" key="3">
    <source>
        <dbReference type="ARBA" id="ARBA00022989"/>
    </source>
</evidence>
<evidence type="ECO:0000313" key="6">
    <source>
        <dbReference type="EMBL" id="AFK51320.1"/>
    </source>
</evidence>
<evidence type="ECO:0000256" key="4">
    <source>
        <dbReference type="ARBA" id="ARBA00023136"/>
    </source>
</evidence>
<dbReference type="Proteomes" id="UP000005270">
    <property type="component" value="Chromosome"/>
</dbReference>
<sequence length="94" mass="9871">MFDALTLISLSMVLVGLAAVASTRNVVKVILGLQAMSLGGLLLLSYAFSESGLSARDIVLLLSVVTAVVEVSTVTAVLLYWFRLRTLDTRAAGG</sequence>
<gene>
    <name evidence="6" type="ordered locus">TCELL_0896</name>
</gene>
<feature type="transmembrane region" description="Helical" evidence="5">
    <location>
        <begin position="60"/>
        <end position="82"/>
    </location>
</feature>
<keyword evidence="4 5" id="KW-0472">Membrane</keyword>
<evidence type="ECO:0000256" key="5">
    <source>
        <dbReference type="SAM" id="Phobius"/>
    </source>
</evidence>
<dbReference type="GO" id="GO:0016020">
    <property type="term" value="C:membrane"/>
    <property type="evidence" value="ECO:0007669"/>
    <property type="project" value="UniProtKB-SubCell"/>
</dbReference>
<dbReference type="eggNOG" id="arCOG15032">
    <property type="taxonomic scope" value="Archaea"/>
</dbReference>
<dbReference type="EMBL" id="CP003531">
    <property type="protein sequence ID" value="AFK51320.1"/>
    <property type="molecule type" value="Genomic_DNA"/>
</dbReference>
<organism evidence="6 7">
    <name type="scientific">Thermogladius calderae (strain DSM 22663 / VKM B-2946 / 1633)</name>
    <dbReference type="NCBI Taxonomy" id="1184251"/>
    <lineage>
        <taxon>Archaea</taxon>
        <taxon>Thermoproteota</taxon>
        <taxon>Thermoprotei</taxon>
        <taxon>Desulfurococcales</taxon>
        <taxon>Desulfurococcaceae</taxon>
        <taxon>Thermogladius</taxon>
    </lineage>
</organism>
<reference evidence="6 7" key="1">
    <citation type="journal article" date="2012" name="J. Bacteriol.">
        <title>Complete genome sequence of the hyperthermophilic cellulolytic Crenarchaeon 'Thermogladius cellulolyticus' 1633.</title>
        <authorList>
            <person name="Mardanov A.V."/>
            <person name="Kochetkova T.V."/>
            <person name="Beletsky A.V."/>
            <person name="Bonch-Osmolovskaya E.A."/>
            <person name="Ravin N.V."/>
            <person name="Skryabin K.G."/>
        </authorList>
    </citation>
    <scope>NUCLEOTIDE SEQUENCE [LARGE SCALE GENOMIC DNA]</scope>
    <source>
        <strain evidence="7">DSM 22663 / VKM B-2946 / 1633</strain>
    </source>
</reference>
<dbReference type="KEGG" id="thg:TCELL_0896"/>
<dbReference type="RefSeq" id="WP_014737570.1">
    <property type="nucleotide sequence ID" value="NC_017954.1"/>
</dbReference>
<proteinExistence type="predicted"/>
<keyword evidence="7" id="KW-1185">Reference proteome</keyword>
<keyword evidence="3 5" id="KW-1133">Transmembrane helix</keyword>
<evidence type="ECO:0000313" key="7">
    <source>
        <dbReference type="Proteomes" id="UP000005270"/>
    </source>
</evidence>
<dbReference type="AlphaFoldDB" id="I3TEY2"/>
<dbReference type="InterPro" id="IPR039428">
    <property type="entry name" value="NUOK/Mnh_C1-like"/>
</dbReference>
<keyword evidence="2 5" id="KW-0812">Transmembrane</keyword>